<accession>A0ABU3KXS9</accession>
<dbReference type="Pfam" id="PF13524">
    <property type="entry name" value="Glyco_trans_1_2"/>
    <property type="match status" value="1"/>
</dbReference>
<comment type="caution">
    <text evidence="3">The sequence shown here is derived from an EMBL/GenBank/DDBJ whole genome shotgun (WGS) entry which is preliminary data.</text>
</comment>
<keyword evidence="3" id="KW-0808">Transferase</keyword>
<dbReference type="SUPFAM" id="SSF53756">
    <property type="entry name" value="UDP-Glycosyltransferase/glycogen phosphorylase"/>
    <property type="match status" value="1"/>
</dbReference>
<feature type="domain" description="Glycosyltransferase subfamily 4-like N-terminal" evidence="2">
    <location>
        <begin position="24"/>
        <end position="194"/>
    </location>
</feature>
<dbReference type="InterPro" id="IPR055259">
    <property type="entry name" value="YkvP/CgeB_Glyco_trans-like"/>
</dbReference>
<dbReference type="PANTHER" id="PTHR12526:SF630">
    <property type="entry name" value="GLYCOSYLTRANSFERASE"/>
    <property type="match status" value="1"/>
</dbReference>
<evidence type="ECO:0000313" key="3">
    <source>
        <dbReference type="EMBL" id="MDT7526313.1"/>
    </source>
</evidence>
<keyword evidence="4" id="KW-1185">Reference proteome</keyword>
<gene>
    <name evidence="3" type="ORF">NOG12_09515</name>
</gene>
<organism evidence="3 4">
    <name type="scientific">Pseudidiomarina fusca</name>
    <dbReference type="NCBI Taxonomy" id="2965078"/>
    <lineage>
        <taxon>Bacteria</taxon>
        <taxon>Pseudomonadati</taxon>
        <taxon>Pseudomonadota</taxon>
        <taxon>Gammaproteobacteria</taxon>
        <taxon>Alteromonadales</taxon>
        <taxon>Idiomarinaceae</taxon>
        <taxon>Pseudidiomarina</taxon>
    </lineage>
</organism>
<dbReference type="Proteomes" id="UP001305027">
    <property type="component" value="Unassembled WGS sequence"/>
</dbReference>
<protein>
    <submittedName>
        <fullName evidence="3">Glycosyltransferase</fullName>
        <ecNumber evidence="3">2.4.-.-</ecNumber>
    </submittedName>
</protein>
<evidence type="ECO:0000259" key="1">
    <source>
        <dbReference type="Pfam" id="PF13524"/>
    </source>
</evidence>
<reference evidence="3 4" key="1">
    <citation type="submission" date="2022-07" db="EMBL/GenBank/DDBJ databases">
        <title>Pseudidiomarina sp. nov, a marine bacterium isolated from Pacific Ocean.</title>
        <authorList>
            <person name="Wang Y."/>
        </authorList>
    </citation>
    <scope>NUCLEOTIDE SEQUENCE [LARGE SCALE GENOMIC DNA]</scope>
    <source>
        <strain evidence="3 4">GXY010</strain>
    </source>
</reference>
<feature type="domain" description="Spore protein YkvP/CgeB glycosyl transferase-like" evidence="1">
    <location>
        <begin position="261"/>
        <end position="382"/>
    </location>
</feature>
<name>A0ABU3KXS9_9GAMM</name>
<dbReference type="PANTHER" id="PTHR12526">
    <property type="entry name" value="GLYCOSYLTRANSFERASE"/>
    <property type="match status" value="1"/>
</dbReference>
<dbReference type="Pfam" id="PF13579">
    <property type="entry name" value="Glyco_trans_4_4"/>
    <property type="match status" value="1"/>
</dbReference>
<dbReference type="InterPro" id="IPR028098">
    <property type="entry name" value="Glyco_trans_4-like_N"/>
</dbReference>
<dbReference type="EC" id="2.4.-.-" evidence="3"/>
<proteinExistence type="predicted"/>
<dbReference type="Gene3D" id="3.40.50.2000">
    <property type="entry name" value="Glycogen Phosphorylase B"/>
    <property type="match status" value="2"/>
</dbReference>
<dbReference type="EMBL" id="JANFPJ010000017">
    <property type="protein sequence ID" value="MDT7526313.1"/>
    <property type="molecule type" value="Genomic_DNA"/>
</dbReference>
<dbReference type="GO" id="GO:0016757">
    <property type="term" value="F:glycosyltransferase activity"/>
    <property type="evidence" value="ECO:0007669"/>
    <property type="project" value="UniProtKB-KW"/>
</dbReference>
<evidence type="ECO:0000313" key="4">
    <source>
        <dbReference type="Proteomes" id="UP001305027"/>
    </source>
</evidence>
<sequence>MNHPKPIANDWIAYVGPIDFPEGGAATRRVLGMSQSLRDAGYRVTVVSGYLSANRAEGESVAVEPGIESVQVNERSAEHLPKWLRFARYFTMGRRSRSWFEQQSEWPKAIIIYSGYSPYLLSFTRWAKKRGIKIIFDAVEWYAAESWLGFITSPYLMNTEFAMRYLIPKTDGVICISRALQDYYDGKKVPTVRVPPTLSILPKSTTETLGPFDSDNVALVKGDGPIRLVYAGTPGKKDRLDKIATAVKQLNSQQISDGLDKRQPALELHVVGMNEVEFINYMGQSPESGVWDQQTLTTAGLVCHGQIPHADVTKLLEQAHYTIFIREINRVSTFGFPTKYVESVAFGCPVITNITSDLGQFHHAKTSIVIPSTEVADIEGSLMHAMSLSESQYYAQREQAYLLASKYFDVAHYAKPLKQFIQRLS</sequence>
<dbReference type="RefSeq" id="WP_313933103.1">
    <property type="nucleotide sequence ID" value="NZ_JANFPJ010000017.1"/>
</dbReference>
<keyword evidence="3" id="KW-0328">Glycosyltransferase</keyword>
<evidence type="ECO:0000259" key="2">
    <source>
        <dbReference type="Pfam" id="PF13579"/>
    </source>
</evidence>